<evidence type="ECO:0000259" key="1">
    <source>
        <dbReference type="Pfam" id="PF09588"/>
    </source>
</evidence>
<name>A0A8D6ZN01_MUSAM</name>
<dbReference type="GO" id="GO:0006281">
    <property type="term" value="P:DNA repair"/>
    <property type="evidence" value="ECO:0007669"/>
    <property type="project" value="UniProtKB-ARBA"/>
</dbReference>
<dbReference type="SUPFAM" id="SSF52980">
    <property type="entry name" value="Restriction endonuclease-like"/>
    <property type="match status" value="1"/>
</dbReference>
<dbReference type="EMBL" id="HG996472">
    <property type="protein sequence ID" value="CAG1833090.1"/>
    <property type="molecule type" value="Genomic_DNA"/>
</dbReference>
<accession>A0A8D6ZN01</accession>
<dbReference type="Gene3D" id="3.90.320.10">
    <property type="match status" value="1"/>
</dbReference>
<dbReference type="Pfam" id="PF09588">
    <property type="entry name" value="YqaJ"/>
    <property type="match status" value="1"/>
</dbReference>
<dbReference type="NCBIfam" id="TIGR03033">
    <property type="entry name" value="phage_rel_nuc"/>
    <property type="match status" value="1"/>
</dbReference>
<evidence type="ECO:0000313" key="2">
    <source>
        <dbReference type="EMBL" id="CAG1833090.1"/>
    </source>
</evidence>
<gene>
    <name evidence="2" type="ORF">GSMUA_90100.1</name>
</gene>
<organism evidence="2">
    <name type="scientific">Musa acuminata subsp. malaccensis</name>
    <name type="common">Wild banana</name>
    <name type="synonym">Musa malaccensis</name>
    <dbReference type="NCBI Taxonomy" id="214687"/>
    <lineage>
        <taxon>Eukaryota</taxon>
        <taxon>Viridiplantae</taxon>
        <taxon>Streptophyta</taxon>
        <taxon>Embryophyta</taxon>
        <taxon>Tracheophyta</taxon>
        <taxon>Spermatophyta</taxon>
        <taxon>Magnoliopsida</taxon>
        <taxon>Liliopsida</taxon>
        <taxon>Zingiberales</taxon>
        <taxon>Musaceae</taxon>
        <taxon>Musa</taxon>
    </lineage>
</organism>
<dbReference type="InterPro" id="IPR011604">
    <property type="entry name" value="PDDEXK-like_dom_sf"/>
</dbReference>
<dbReference type="PANTHER" id="PTHR46609">
    <property type="entry name" value="EXONUCLEASE, PHAGE-TYPE/RECB, C-TERMINAL DOMAIN-CONTAINING PROTEIN"/>
    <property type="match status" value="1"/>
</dbReference>
<feature type="domain" description="YqaJ viral recombinase" evidence="1">
    <location>
        <begin position="151"/>
        <end position="290"/>
    </location>
</feature>
<dbReference type="InterPro" id="IPR011335">
    <property type="entry name" value="Restrct_endonuc-II-like"/>
</dbReference>
<dbReference type="AlphaFoldDB" id="A0A8D6ZN01"/>
<dbReference type="InterPro" id="IPR017482">
    <property type="entry name" value="Lambda-type_endonuclease"/>
</dbReference>
<dbReference type="CDD" id="cd22343">
    <property type="entry name" value="PDDEXK_lambda_exonuclease-like"/>
    <property type="match status" value="1"/>
</dbReference>
<dbReference type="InterPro" id="IPR019080">
    <property type="entry name" value="YqaJ_viral_recombinase"/>
</dbReference>
<sequence>MRAILPHRVALSSPFPSTDALHLFVRAALRKEVAFASPRSAAAARGGAGRRTRHTDSPWRPPAVYGFLRTLQPSLIANFDRPVASIMSHSCVGHAKFLPSKRNREGYIPRTCTASSLQVYPPSLRTTFCISSALVASVQPTSSDAPQRSAEWFALRRDKLTTSTFSTALGFWKGNRRSELWYQKVFAPEADMIEAPARAAMDWGVFNEPAAIERYKSITGRDVSSLGFAIHAEASYIWLGASPDGLLGCYPDGGILEVKCPYNKGKPELALPWQIMPYYYMPQVQGQMEIMNRDWVDLYCWTPNGSSIFRVYRDRAYWDLMHRILHEFWWGSVVPAREALLLGREADARAYEPKRKHQLTGLVIGTSRKLAADARLLCRDIGGHIEFFR</sequence>
<dbReference type="PANTHER" id="PTHR46609:SF6">
    <property type="entry name" value="EXONUCLEASE, PHAGE-TYPE_RECB, C-TERMINAL DOMAIN-CONTAINING PROTEIN-RELATED"/>
    <property type="match status" value="1"/>
</dbReference>
<proteinExistence type="predicted"/>
<reference evidence="2" key="1">
    <citation type="submission" date="2021-03" db="EMBL/GenBank/DDBJ databases">
        <authorList>
            <consortium name="Genoscope - CEA"/>
            <person name="William W."/>
        </authorList>
    </citation>
    <scope>NUCLEOTIDE SEQUENCE</scope>
    <source>
        <strain evidence="2">Doubled-haploid Pahang</strain>
    </source>
</reference>
<dbReference type="InterPro" id="IPR051703">
    <property type="entry name" value="NF-kappa-B_Signaling_Reg"/>
</dbReference>
<protein>
    <submittedName>
        <fullName evidence="2">(wild Malaysian banana) hypothetical protein</fullName>
    </submittedName>
</protein>